<evidence type="ECO:0000256" key="1">
    <source>
        <dbReference type="ARBA" id="ARBA00007031"/>
    </source>
</evidence>
<dbReference type="EMBL" id="JAMXQS010000011">
    <property type="protein sequence ID" value="MCO6052173.1"/>
    <property type="molecule type" value="Genomic_DNA"/>
</dbReference>
<proteinExistence type="inferred from homology"/>
<protein>
    <submittedName>
        <fullName evidence="2">MucR family transcriptional regulator</fullName>
    </submittedName>
</protein>
<gene>
    <name evidence="2" type="ORF">NGM99_20505</name>
</gene>
<keyword evidence="3" id="KW-1185">Reference proteome</keyword>
<comment type="caution">
    <text evidence="2">The sequence shown here is derived from an EMBL/GenBank/DDBJ whole genome shotgun (WGS) entry which is preliminary data.</text>
</comment>
<sequence>MPSKTLEYTVDIVSAFVGSNHVPVDKLASLIASVHQSLSGLDRRADVASPLPEVAEKQKPAVSVKRSVGTDHIISLENGKPYRSLRRHLAQQGMTPDQYRTKWNLPSDYPMVAESYSKRRVEIARSMGLGRSRKT</sequence>
<name>A0ABT1CBH7_9HYPH</name>
<evidence type="ECO:0000313" key="2">
    <source>
        <dbReference type="EMBL" id="MCO6052173.1"/>
    </source>
</evidence>
<dbReference type="Gene3D" id="1.10.10.1550">
    <property type="entry name" value="ROS/MUCR transcriptional regulator protein"/>
    <property type="match status" value="1"/>
</dbReference>
<dbReference type="Pfam" id="PF05443">
    <property type="entry name" value="ROS_MUCR"/>
    <property type="match status" value="1"/>
</dbReference>
<evidence type="ECO:0000313" key="3">
    <source>
        <dbReference type="Proteomes" id="UP001205906"/>
    </source>
</evidence>
<comment type="similarity">
    <text evidence="1">Belongs to the ros/MucR family.</text>
</comment>
<reference evidence="2 3" key="1">
    <citation type="submission" date="2022-06" db="EMBL/GenBank/DDBJ databases">
        <title>Mesorhizobium sp. strain RP14 Genome sequencing and assembly.</title>
        <authorList>
            <person name="Kim I."/>
        </authorList>
    </citation>
    <scope>NUCLEOTIDE SEQUENCE [LARGE SCALE GENOMIC DNA]</scope>
    <source>
        <strain evidence="3">RP14(2022)</strain>
    </source>
</reference>
<dbReference type="InterPro" id="IPR041920">
    <property type="entry name" value="ROS/MUCR_sf"/>
</dbReference>
<dbReference type="RefSeq" id="WP_252822451.1">
    <property type="nucleotide sequence ID" value="NZ_JAMXQS010000011.1"/>
</dbReference>
<dbReference type="InterPro" id="IPR008807">
    <property type="entry name" value="ROS_MUCR"/>
</dbReference>
<dbReference type="Proteomes" id="UP001205906">
    <property type="component" value="Unassembled WGS sequence"/>
</dbReference>
<organism evidence="2 3">
    <name type="scientific">Mesorhizobium liriopis</name>
    <dbReference type="NCBI Taxonomy" id="2953882"/>
    <lineage>
        <taxon>Bacteria</taxon>
        <taxon>Pseudomonadati</taxon>
        <taxon>Pseudomonadota</taxon>
        <taxon>Alphaproteobacteria</taxon>
        <taxon>Hyphomicrobiales</taxon>
        <taxon>Phyllobacteriaceae</taxon>
        <taxon>Mesorhizobium</taxon>
    </lineage>
</organism>
<accession>A0ABT1CBH7</accession>